<keyword evidence="8" id="KW-1185">Reference proteome</keyword>
<dbReference type="Pfam" id="PF10459">
    <property type="entry name" value="Peptidase_S46"/>
    <property type="match status" value="1"/>
</dbReference>
<evidence type="ECO:0000256" key="5">
    <source>
        <dbReference type="ARBA" id="ARBA00022801"/>
    </source>
</evidence>
<evidence type="ECO:0000256" key="2">
    <source>
        <dbReference type="ARBA" id="ARBA00022438"/>
    </source>
</evidence>
<gene>
    <name evidence="7" type="ORF">V2J18_06060</name>
</gene>
<keyword evidence="2 6" id="KW-0031">Aminopeptidase</keyword>
<comment type="caution">
    <text evidence="7">The sequence shown here is derived from an EMBL/GenBank/DDBJ whole genome shotgun (WGS) entry which is preliminary data.</text>
</comment>
<accession>A0ABU8D283</accession>
<dbReference type="EMBL" id="JBANDL010000002">
    <property type="protein sequence ID" value="MEI2454237.1"/>
    <property type="molecule type" value="Genomic_DNA"/>
</dbReference>
<reference evidence="7 8" key="1">
    <citation type="submission" date="2024-02" db="EMBL/GenBank/DDBJ databases">
        <title>Lysobacter Genome Sequencing and Mining.</title>
        <authorList>
            <person name="Bierman J."/>
            <person name="Walker M.C."/>
        </authorList>
    </citation>
    <scope>NUCLEOTIDE SEQUENCE [LARGE SCALE GENOMIC DNA]</scope>
    <source>
        <strain evidence="7 8">PB6250</strain>
    </source>
</reference>
<name>A0ABU8D283_9GAMM</name>
<dbReference type="PANTHER" id="PTHR38469:SF1">
    <property type="entry name" value="PERIPLASMIC PEPTIDASE SUBFAMILY S1B"/>
    <property type="match status" value="1"/>
</dbReference>
<sequence length="731" mass="79635">MRYTVLARAVVVAGGLFGLAAWNGPALAVEGLWTPSQWPELAPQLKQAGLRATPKQLAQWADPKGDPLGAVVPLGSCTASFVSPKGLLLTNHHCALGAIQLNSTAQKNLLRDGFRTGTNNDEVSAGPNARIFVLDSVQDVTARVQTALSAAADPLARIAALDALERQLIAECEAERGYACRLYSYSGGNRYQLQRNIEIRDLRLVYAPPDSIGNFGGENDNWMWPRHTGDFAFYRAYVGQDGKPAAFAIDNVPYQPKRWLKIADKPLGAGDFVAVAGFPSLTNRYAMADDFAANADWTYPTVAGHYRRLAALVESETRKSPEIAGKYAATVRGWQGAAVNYDRQLEGFRRAGAVQAKREEEAALLAWLRKQGAAGEPALAAHARLLELGAQARAVRERELILGQLFATGSLGAATQLYRNSIERAKPDAQREAGYRQRDAAAFENGLRQADRRSDPRVDRALYDYWLREYLKLPKEQRVAALDQWLEGDDEKAVKRALDRLGKARLGTPEQRAGWLKADSAAFEKSKDGAIQFAIAAMPTLLQSERDIRNRAGETLSVRPAYLKALADFRKSQGRVAYPDANGSLRLGYGTVVAYTKDGGAKPLPFTRAEEIAARHTGSEPFKAPPVLLEGVRTKRYGALADKRLGSLPVNFLSDLDISGGNSGSPVLDGQGKLAGLVFDSNLESVSASWVFDPAATRTISVDQRYMRWIMQEVFPAPRLLAEMGVPAGGK</sequence>
<organism evidence="7 8">
    <name type="scientific">Lysobacter firmicutimachus</name>
    <dbReference type="NCBI Taxonomy" id="1792846"/>
    <lineage>
        <taxon>Bacteria</taxon>
        <taxon>Pseudomonadati</taxon>
        <taxon>Pseudomonadota</taxon>
        <taxon>Gammaproteobacteria</taxon>
        <taxon>Lysobacterales</taxon>
        <taxon>Lysobacteraceae</taxon>
        <taxon>Lysobacter</taxon>
    </lineage>
</organism>
<evidence type="ECO:0000313" key="8">
    <source>
        <dbReference type="Proteomes" id="UP001387215"/>
    </source>
</evidence>
<keyword evidence="5 6" id="KW-0378">Hydrolase</keyword>
<dbReference type="PANTHER" id="PTHR38469">
    <property type="entry name" value="PERIPLASMIC PEPTIDASE SUBFAMILY S1B"/>
    <property type="match status" value="1"/>
</dbReference>
<dbReference type="EC" id="3.4.14.-" evidence="6"/>
<keyword evidence="6" id="KW-0720">Serine protease</keyword>
<dbReference type="Proteomes" id="UP001387215">
    <property type="component" value="Unassembled WGS sequence"/>
</dbReference>
<evidence type="ECO:0000256" key="4">
    <source>
        <dbReference type="ARBA" id="ARBA00022729"/>
    </source>
</evidence>
<proteinExistence type="inferred from homology"/>
<comment type="function">
    <text evidence="6">Catalyzes the removal of dipeptides from the N-terminus of oligopeptides.</text>
</comment>
<keyword evidence="4" id="KW-0732">Signal</keyword>
<dbReference type="SUPFAM" id="SSF50494">
    <property type="entry name" value="Trypsin-like serine proteases"/>
    <property type="match status" value="1"/>
</dbReference>
<dbReference type="InterPro" id="IPR019500">
    <property type="entry name" value="Pep_S46"/>
</dbReference>
<dbReference type="RefSeq" id="WP_064746164.1">
    <property type="nucleotide sequence ID" value="NZ_JBANDL010000002.1"/>
</dbReference>
<protein>
    <recommendedName>
        <fullName evidence="6">Dipeptidyl-peptidase</fullName>
        <ecNumber evidence="6">3.4.14.-</ecNumber>
    </recommendedName>
</protein>
<evidence type="ECO:0000313" key="7">
    <source>
        <dbReference type="EMBL" id="MEI2454237.1"/>
    </source>
</evidence>
<keyword evidence="3 6" id="KW-0645">Protease</keyword>
<evidence type="ECO:0000256" key="3">
    <source>
        <dbReference type="ARBA" id="ARBA00022670"/>
    </source>
</evidence>
<evidence type="ECO:0000256" key="6">
    <source>
        <dbReference type="RuleBase" id="RU366067"/>
    </source>
</evidence>
<dbReference type="InterPro" id="IPR009003">
    <property type="entry name" value="Peptidase_S1_PA"/>
</dbReference>
<evidence type="ECO:0000256" key="1">
    <source>
        <dbReference type="ARBA" id="ARBA00010491"/>
    </source>
</evidence>
<comment type="similarity">
    <text evidence="1 6">Belongs to the peptidase S46 family.</text>
</comment>